<dbReference type="PANTHER" id="PTHR33295:SF18">
    <property type="entry name" value="AAA+ ATPASE DOMAIN-CONTAINING PROTEIN"/>
    <property type="match status" value="1"/>
</dbReference>
<dbReference type="KEGG" id="marh:Mia14_0183"/>
<sequence>MKQQLNDNLLSAYNPWWSSKYRNAKKTKYLAYYSKLYKLPELKNGQKLIITNTDYNESIIKQILYGYVNRRRSKRNMVYVPFENLGDSDVISIFREIKKSPSKLDVFVSGIDPYLKFSLDKGKLLFSTINNSKSIKKLFISTRFLPSSTSNRHITKLSTGAKHYTISPITFRDYILKFGKHDIKGYLASLPIIAKSNPKYMEKIYLQACAIRDSGNESFFKDLFSSYSRSGGFISSIVDYKNKEDLYDAVYNYRKSLMQEFESLKVPAYDLEKLLFAITNSCGSIYTFDSMESDTKLPKRLVMYYYKLLLDLGIIKPVLKFDIKNNSPTKLVRKTYLSDPITYIAFSDFYNNYNRTEILMQGPLIENIVGVELMRRFGQVYTLKEGVEVDFFLPSMDLGIEVKSGSAKYNSYHMDFPRNRVVFNSNRLKKENGLFEIPYYLFLALM</sequence>
<keyword evidence="3" id="KW-1185">Reference proteome</keyword>
<reference evidence="2 3" key="1">
    <citation type="journal article" date="2017" name="Nat. Commun.">
        <title>'ARMAN' archaea depend on association with euryarchaeal host in culture and in situ.</title>
        <authorList>
            <person name="Golyshina O."/>
            <person name="Toshchakov S."/>
            <person name="Makarova K."/>
            <person name="Gavrilov S."/>
            <person name="Korzhenkov A."/>
            <person name="La Cono V."/>
            <person name="Arcadi E."/>
            <person name="Nechitaylo T."/>
            <person name="Ferrer M."/>
            <person name="Kublanov I."/>
            <person name="Wolf Y."/>
            <person name="Yakimov M."/>
            <person name="Golyshin P."/>
            <person name="Slesarev A."/>
            <person name="Kozyavkin S."/>
        </authorList>
    </citation>
    <scope>NUCLEOTIDE SEQUENCE [LARGE SCALE GENOMIC DNA]</scope>
    <source>
        <strain evidence="2 3">Mia14</strain>
    </source>
</reference>
<dbReference type="InterPro" id="IPR025420">
    <property type="entry name" value="DUF4143"/>
</dbReference>
<accession>A0A218NM28</accession>
<proteinExistence type="predicted"/>
<feature type="domain" description="DUF4143" evidence="1">
    <location>
        <begin position="270"/>
        <end position="405"/>
    </location>
</feature>
<dbReference type="RefSeq" id="WP_088819685.1">
    <property type="nucleotide sequence ID" value="NZ_CP019964.1"/>
</dbReference>
<dbReference type="PANTHER" id="PTHR33295">
    <property type="entry name" value="ATPASE"/>
    <property type="match status" value="1"/>
</dbReference>
<dbReference type="GeneID" id="33313741"/>
<evidence type="ECO:0000313" key="2">
    <source>
        <dbReference type="EMBL" id="ASI13519.1"/>
    </source>
</evidence>
<organism evidence="2 3">
    <name type="scientific">Candidatus Mancarchaeum acidiphilum</name>
    <dbReference type="NCBI Taxonomy" id="1920749"/>
    <lineage>
        <taxon>Archaea</taxon>
        <taxon>Candidatus Micrarchaeota</taxon>
        <taxon>Candidatus Mancarchaeum</taxon>
    </lineage>
</organism>
<dbReference type="Proteomes" id="UP000197679">
    <property type="component" value="Chromosome"/>
</dbReference>
<evidence type="ECO:0000259" key="1">
    <source>
        <dbReference type="Pfam" id="PF13635"/>
    </source>
</evidence>
<protein>
    <submittedName>
        <fullName evidence="2">AAA+ superfamily ATPase</fullName>
    </submittedName>
</protein>
<dbReference type="AlphaFoldDB" id="A0A218NM28"/>
<gene>
    <name evidence="2" type="ORF">Mia14_0183</name>
</gene>
<dbReference type="EMBL" id="CP019964">
    <property type="protein sequence ID" value="ASI13519.1"/>
    <property type="molecule type" value="Genomic_DNA"/>
</dbReference>
<name>A0A218NM28_9ARCH</name>
<dbReference type="Pfam" id="PF13635">
    <property type="entry name" value="DUF4143"/>
    <property type="match status" value="1"/>
</dbReference>
<evidence type="ECO:0000313" key="3">
    <source>
        <dbReference type="Proteomes" id="UP000197679"/>
    </source>
</evidence>